<feature type="domain" description="Flagellar M-ring N-terminal" evidence="9">
    <location>
        <begin position="21"/>
        <end position="179"/>
    </location>
</feature>
<dbReference type="GO" id="GO:0009279">
    <property type="term" value="C:cell outer membrane"/>
    <property type="evidence" value="ECO:0007669"/>
    <property type="project" value="UniProtKB-SubCell"/>
</dbReference>
<comment type="similarity">
    <text evidence="2 8">Belongs to the YscJ lipoprotein family.</text>
</comment>
<dbReference type="GO" id="GO:0009306">
    <property type="term" value="P:protein secretion"/>
    <property type="evidence" value="ECO:0007669"/>
    <property type="project" value="InterPro"/>
</dbReference>
<dbReference type="InterPro" id="IPR043427">
    <property type="entry name" value="YscJ/FliF"/>
</dbReference>
<dbReference type="InterPro" id="IPR006182">
    <property type="entry name" value="FliF_N_dom"/>
</dbReference>
<feature type="signal peptide" evidence="8">
    <location>
        <begin position="1"/>
        <end position="19"/>
    </location>
</feature>
<dbReference type="PROSITE" id="PS51257">
    <property type="entry name" value="PROKAR_LIPOPROTEIN"/>
    <property type="match status" value="1"/>
</dbReference>
<name>A0A3A3FI04_9BURK</name>
<dbReference type="NCBIfam" id="TIGR02544">
    <property type="entry name" value="III_secr_YscJ"/>
    <property type="match status" value="1"/>
</dbReference>
<evidence type="ECO:0000313" key="11">
    <source>
        <dbReference type="Proteomes" id="UP000265955"/>
    </source>
</evidence>
<dbReference type="Gene3D" id="3.30.70.1530">
    <property type="entry name" value="Hypothetical protein rpa1041"/>
    <property type="match status" value="1"/>
</dbReference>
<dbReference type="Proteomes" id="UP000265955">
    <property type="component" value="Unassembled WGS sequence"/>
</dbReference>
<evidence type="ECO:0000256" key="4">
    <source>
        <dbReference type="ARBA" id="ARBA00023136"/>
    </source>
</evidence>
<dbReference type="Pfam" id="PF01514">
    <property type="entry name" value="YscJ_FliF"/>
    <property type="match status" value="1"/>
</dbReference>
<evidence type="ECO:0000259" key="9">
    <source>
        <dbReference type="Pfam" id="PF01514"/>
    </source>
</evidence>
<dbReference type="EMBL" id="QYUO01000003">
    <property type="protein sequence ID" value="RJF92790.1"/>
    <property type="molecule type" value="Genomic_DNA"/>
</dbReference>
<reference evidence="11" key="1">
    <citation type="submission" date="2018-09" db="EMBL/GenBank/DDBJ databases">
        <authorList>
            <person name="Zhu H."/>
        </authorList>
    </citation>
    <scope>NUCLEOTIDE SEQUENCE [LARGE SCALE GENOMIC DNA]</scope>
    <source>
        <strain evidence="11">K1R23-30</strain>
    </source>
</reference>
<dbReference type="PANTHER" id="PTHR30046:SF2">
    <property type="entry name" value="YOP PROTEINS TRANSLOCATION LIPOPROTEIN J"/>
    <property type="match status" value="1"/>
</dbReference>
<dbReference type="AlphaFoldDB" id="A0A3A3FI04"/>
<keyword evidence="8" id="KW-1133">Transmembrane helix</keyword>
<sequence>MRYLAIGLFILALASLAGCKEDTTLLTGLNDADANEVLATLQDDGIPAHKKVSKDGVSIGIGEADLSRATAVLNAKGLPRRRQTKLGEVFKKEGLVSSPLEERARYIYALSQELEFTLMQIDGVILSRVHVVLPEKVAPGEPVTPSSAAVFIKHDRSLDADLILPRIRQLVARSIPGLGVAVQDKISVVFVQGTMPAKRAADTAGNTGLVMQVLGIGLILLIVAGLGGLYYRRADLPFLRKSAA</sequence>
<comment type="subcellular location">
    <subcellularLocation>
        <location evidence="1">Cell outer membrane</location>
        <topology evidence="1">Lipid-anchor</topology>
    </subcellularLocation>
</comment>
<organism evidence="10 11">
    <name type="scientific">Noviherbaspirillum saxi</name>
    <dbReference type="NCBI Taxonomy" id="2320863"/>
    <lineage>
        <taxon>Bacteria</taxon>
        <taxon>Pseudomonadati</taxon>
        <taxon>Pseudomonadota</taxon>
        <taxon>Betaproteobacteria</taxon>
        <taxon>Burkholderiales</taxon>
        <taxon>Oxalobacteraceae</taxon>
        <taxon>Noviherbaspirillum</taxon>
    </lineage>
</organism>
<dbReference type="PRINTS" id="PR01338">
    <property type="entry name" value="TYPE3OMKPROT"/>
</dbReference>
<dbReference type="InterPro" id="IPR003282">
    <property type="entry name" value="T3SS_SctJ"/>
</dbReference>
<feature type="transmembrane region" description="Helical" evidence="8">
    <location>
        <begin position="209"/>
        <end position="231"/>
    </location>
</feature>
<keyword evidence="8" id="KW-0812">Transmembrane</keyword>
<keyword evidence="6 8" id="KW-0998">Cell outer membrane</keyword>
<evidence type="ECO:0000256" key="6">
    <source>
        <dbReference type="ARBA" id="ARBA00023237"/>
    </source>
</evidence>
<evidence type="ECO:0000256" key="7">
    <source>
        <dbReference type="ARBA" id="ARBA00023288"/>
    </source>
</evidence>
<keyword evidence="3 8" id="KW-0732">Signal</keyword>
<evidence type="ECO:0000256" key="8">
    <source>
        <dbReference type="RuleBase" id="RU364102"/>
    </source>
</evidence>
<accession>A0A3A3FI04</accession>
<keyword evidence="7 8" id="KW-0449">Lipoprotein</keyword>
<keyword evidence="4 8" id="KW-0472">Membrane</keyword>
<evidence type="ECO:0000256" key="3">
    <source>
        <dbReference type="ARBA" id="ARBA00022729"/>
    </source>
</evidence>
<dbReference type="Gene3D" id="3.30.300.30">
    <property type="match status" value="1"/>
</dbReference>
<proteinExistence type="inferred from homology"/>
<dbReference type="PANTHER" id="PTHR30046">
    <property type="entry name" value="FLAGELLAR M-RING PROTEIN"/>
    <property type="match status" value="1"/>
</dbReference>
<evidence type="ECO:0000313" key="10">
    <source>
        <dbReference type="EMBL" id="RJF92790.1"/>
    </source>
</evidence>
<dbReference type="OrthoDB" id="115186at2"/>
<protein>
    <recommendedName>
        <fullName evidence="8">Lipoprotein</fullName>
    </recommendedName>
</protein>
<gene>
    <name evidence="10" type="ORF">D3871_26310</name>
</gene>
<keyword evidence="5 8" id="KW-0564">Palmitate</keyword>
<dbReference type="InterPro" id="IPR045851">
    <property type="entry name" value="AMP-bd_C_sf"/>
</dbReference>
<evidence type="ECO:0000256" key="5">
    <source>
        <dbReference type="ARBA" id="ARBA00023139"/>
    </source>
</evidence>
<keyword evidence="11" id="KW-1185">Reference proteome</keyword>
<evidence type="ECO:0000256" key="1">
    <source>
        <dbReference type="ARBA" id="ARBA00004459"/>
    </source>
</evidence>
<evidence type="ECO:0000256" key="2">
    <source>
        <dbReference type="ARBA" id="ARBA00009509"/>
    </source>
</evidence>
<comment type="caution">
    <text evidence="10">The sequence shown here is derived from an EMBL/GenBank/DDBJ whole genome shotgun (WGS) entry which is preliminary data.</text>
</comment>
<feature type="chain" id="PRO_5017104866" description="Lipoprotein" evidence="8">
    <location>
        <begin position="20"/>
        <end position="244"/>
    </location>
</feature>